<sequence>MASRSTSRGAGGLAAVTSRLTFRGVGTLVLGVSLGGLGIWSGYPGLTGFGAALVVLAVTGFCSVLRPIPVTARRDVRPRTVPRLGMCVGTLELTCTSRRFAVQVDAVDSVAGHPVAVATRMLEPGERAEAEYRIPTERRGISRVGPLVLRRKGFAGMATSRAVLADTVDVRVVPRVLPVRGLPSGVRRGHVGADERVEHGGTDLVGLREYVPGDDLRRLHWATSARTGTLMVREDADPARPHLAVLLDDRPDPVAFEDAVEVAASLLTAAMAAGHPVRLMSTSGSVDLEAPAGAPGIGGSTADPLLAALADLQPLGGSASAPNHLPTRDLDVVAAIAGSTADLAPLLLDAGRAAVGVVLVVDPTAKVSTSAMGSVLVLRAPKAEDLLAAWDTAVAR</sequence>
<evidence type="ECO:0000256" key="1">
    <source>
        <dbReference type="SAM" id="Phobius"/>
    </source>
</evidence>
<dbReference type="InterPro" id="IPR002881">
    <property type="entry name" value="DUF58"/>
</dbReference>
<name>A0A4R2JDF5_9PSEU</name>
<dbReference type="EMBL" id="SLWS01000012">
    <property type="protein sequence ID" value="TCO52305.1"/>
    <property type="molecule type" value="Genomic_DNA"/>
</dbReference>
<keyword evidence="1" id="KW-0812">Transmembrane</keyword>
<evidence type="ECO:0000313" key="3">
    <source>
        <dbReference type="EMBL" id="TCO52305.1"/>
    </source>
</evidence>
<dbReference type="PANTHER" id="PTHR34351:SF1">
    <property type="entry name" value="SLR1927 PROTEIN"/>
    <property type="match status" value="1"/>
</dbReference>
<dbReference type="PANTHER" id="PTHR34351">
    <property type="entry name" value="SLR1927 PROTEIN-RELATED"/>
    <property type="match status" value="1"/>
</dbReference>
<dbReference type="Proteomes" id="UP000295680">
    <property type="component" value="Unassembled WGS sequence"/>
</dbReference>
<dbReference type="AlphaFoldDB" id="A0A4R2JDF5"/>
<keyword evidence="1" id="KW-0472">Membrane</keyword>
<feature type="transmembrane region" description="Helical" evidence="1">
    <location>
        <begin position="20"/>
        <end position="40"/>
    </location>
</feature>
<keyword evidence="1" id="KW-1133">Transmembrane helix</keyword>
<gene>
    <name evidence="3" type="ORF">EV192_11236</name>
</gene>
<evidence type="ECO:0000259" key="2">
    <source>
        <dbReference type="Pfam" id="PF01882"/>
    </source>
</evidence>
<comment type="caution">
    <text evidence="3">The sequence shown here is derived from an EMBL/GenBank/DDBJ whole genome shotgun (WGS) entry which is preliminary data.</text>
</comment>
<reference evidence="3 4" key="1">
    <citation type="submission" date="2019-03" db="EMBL/GenBank/DDBJ databases">
        <title>Genomic Encyclopedia of Type Strains, Phase IV (KMG-IV): sequencing the most valuable type-strain genomes for metagenomic binning, comparative biology and taxonomic classification.</title>
        <authorList>
            <person name="Goeker M."/>
        </authorList>
    </citation>
    <scope>NUCLEOTIDE SEQUENCE [LARGE SCALE GENOMIC DNA]</scope>
    <source>
        <strain evidence="3 4">DSM 45934</strain>
    </source>
</reference>
<feature type="transmembrane region" description="Helical" evidence="1">
    <location>
        <begin position="46"/>
        <end position="65"/>
    </location>
</feature>
<proteinExistence type="predicted"/>
<evidence type="ECO:0000313" key="4">
    <source>
        <dbReference type="Proteomes" id="UP000295680"/>
    </source>
</evidence>
<keyword evidence="4" id="KW-1185">Reference proteome</keyword>
<dbReference type="Pfam" id="PF01882">
    <property type="entry name" value="DUF58"/>
    <property type="match status" value="1"/>
</dbReference>
<organism evidence="3 4">
    <name type="scientific">Actinocrispum wychmicini</name>
    <dbReference type="NCBI Taxonomy" id="1213861"/>
    <lineage>
        <taxon>Bacteria</taxon>
        <taxon>Bacillati</taxon>
        <taxon>Actinomycetota</taxon>
        <taxon>Actinomycetes</taxon>
        <taxon>Pseudonocardiales</taxon>
        <taxon>Pseudonocardiaceae</taxon>
        <taxon>Actinocrispum</taxon>
    </lineage>
</organism>
<protein>
    <submittedName>
        <fullName evidence="3">Uncharacterized protein (DUF58 family)</fullName>
    </submittedName>
</protein>
<feature type="domain" description="DUF58" evidence="2">
    <location>
        <begin position="207"/>
        <end position="315"/>
    </location>
</feature>
<accession>A0A4R2JDF5</accession>